<proteinExistence type="predicted"/>
<gene>
    <name evidence="2" type="ORF">AB205_0057040</name>
</gene>
<organism evidence="2 3">
    <name type="scientific">Aquarana catesbeiana</name>
    <name type="common">American bullfrog</name>
    <name type="synonym">Rana catesbeiana</name>
    <dbReference type="NCBI Taxonomy" id="8400"/>
    <lineage>
        <taxon>Eukaryota</taxon>
        <taxon>Metazoa</taxon>
        <taxon>Chordata</taxon>
        <taxon>Craniata</taxon>
        <taxon>Vertebrata</taxon>
        <taxon>Euteleostomi</taxon>
        <taxon>Amphibia</taxon>
        <taxon>Batrachia</taxon>
        <taxon>Anura</taxon>
        <taxon>Neobatrachia</taxon>
        <taxon>Ranoidea</taxon>
        <taxon>Ranidae</taxon>
        <taxon>Aquarana</taxon>
    </lineage>
</organism>
<accession>A0A2G9PSQ5</accession>
<name>A0A2G9PSQ5_AQUCT</name>
<evidence type="ECO:0000313" key="2">
    <source>
        <dbReference type="EMBL" id="PIO06364.1"/>
    </source>
</evidence>
<dbReference type="AlphaFoldDB" id="A0A2G9PSQ5"/>
<sequence>MRKEIEENQKHLADTYGIQPGDASLYINGLQIDLDVHNSFR</sequence>
<dbReference type="EMBL" id="KV922514">
    <property type="protein sequence ID" value="PIO06364.1"/>
    <property type="molecule type" value="Genomic_DNA"/>
</dbReference>
<dbReference type="Pfam" id="PF18401">
    <property type="entry name" value="Thioredoxin_13"/>
    <property type="match status" value="1"/>
</dbReference>
<feature type="domain" description="UGGT thioredoxin-like" evidence="1">
    <location>
        <begin position="1"/>
        <end position="40"/>
    </location>
</feature>
<evidence type="ECO:0000259" key="1">
    <source>
        <dbReference type="Pfam" id="PF18401"/>
    </source>
</evidence>
<evidence type="ECO:0000313" key="3">
    <source>
        <dbReference type="Proteomes" id="UP000228934"/>
    </source>
</evidence>
<protein>
    <recommendedName>
        <fullName evidence="1">UGGT thioredoxin-like domain-containing protein</fullName>
    </recommendedName>
</protein>
<reference evidence="3" key="1">
    <citation type="journal article" date="2017" name="Nat. Commun.">
        <title>The North American bullfrog draft genome provides insight into hormonal regulation of long noncoding RNA.</title>
        <authorList>
            <person name="Hammond S.A."/>
            <person name="Warren R.L."/>
            <person name="Vandervalk B.P."/>
            <person name="Kucuk E."/>
            <person name="Khan H."/>
            <person name="Gibb E.A."/>
            <person name="Pandoh P."/>
            <person name="Kirk H."/>
            <person name="Zhao Y."/>
            <person name="Jones M."/>
            <person name="Mungall A.J."/>
            <person name="Coope R."/>
            <person name="Pleasance S."/>
            <person name="Moore R.A."/>
            <person name="Holt R.A."/>
            <person name="Round J.M."/>
            <person name="Ohora S."/>
            <person name="Walle B.V."/>
            <person name="Veldhoen N."/>
            <person name="Helbing C.C."/>
            <person name="Birol I."/>
        </authorList>
    </citation>
    <scope>NUCLEOTIDE SEQUENCE [LARGE SCALE GENOMIC DNA]</scope>
</reference>
<dbReference type="InterPro" id="IPR040694">
    <property type="entry name" value="UGGT_TRXL_2"/>
</dbReference>
<keyword evidence="3" id="KW-1185">Reference proteome</keyword>
<dbReference type="Proteomes" id="UP000228934">
    <property type="component" value="Unassembled WGS sequence"/>
</dbReference>